<sequence>MWSLINPAVTLGVYTVVFGVFFGAQAPVAGNGESTVFALWLFCGLVMWNLFSGVINTAISSFSGAGGLLTRTYFPPECPMIAGLITVIIQALLEGGILIFFMAVIGNLSFTMLIILPLFVLMSCFAFGIGLVLGLLNIRYRDVFYLTGIAMQVLFYATPIVYQLSILSPTAQAILRFNPLTSYVGAMRQVAYFLDFPTPGSWMVMISSAAVSLVGGWIIFSRWAPTVIEEL</sequence>
<feature type="transmembrane region" description="Helical" evidence="7">
    <location>
        <begin position="7"/>
        <end position="25"/>
    </location>
</feature>
<dbReference type="PRINTS" id="PR00164">
    <property type="entry name" value="ABC2TRNSPORT"/>
</dbReference>
<evidence type="ECO:0000256" key="5">
    <source>
        <dbReference type="ARBA" id="ARBA00022989"/>
    </source>
</evidence>
<dbReference type="InterPro" id="IPR013525">
    <property type="entry name" value="ABC2_TM"/>
</dbReference>
<evidence type="ECO:0000256" key="2">
    <source>
        <dbReference type="ARBA" id="ARBA00022448"/>
    </source>
</evidence>
<name>A0A6J7H7Y4_9ZZZZ</name>
<dbReference type="GO" id="GO:0015920">
    <property type="term" value="P:lipopolysaccharide transport"/>
    <property type="evidence" value="ECO:0007669"/>
    <property type="project" value="TreeGrafter"/>
</dbReference>
<dbReference type="PANTHER" id="PTHR30413">
    <property type="entry name" value="INNER MEMBRANE TRANSPORT PERMEASE"/>
    <property type="match status" value="1"/>
</dbReference>
<feature type="transmembrane region" description="Helical" evidence="7">
    <location>
        <begin position="37"/>
        <end position="59"/>
    </location>
</feature>
<evidence type="ECO:0000256" key="4">
    <source>
        <dbReference type="ARBA" id="ARBA00022692"/>
    </source>
</evidence>
<keyword evidence="3" id="KW-1003">Cell membrane</keyword>
<feature type="domain" description="ABC-2 type transporter transmembrane" evidence="8">
    <location>
        <begin position="2"/>
        <end position="190"/>
    </location>
</feature>
<feature type="transmembrane region" description="Helical" evidence="7">
    <location>
        <begin position="143"/>
        <end position="162"/>
    </location>
</feature>
<keyword evidence="2" id="KW-0813">Transport</keyword>
<evidence type="ECO:0000256" key="3">
    <source>
        <dbReference type="ARBA" id="ARBA00022475"/>
    </source>
</evidence>
<dbReference type="GO" id="GO:0043190">
    <property type="term" value="C:ATP-binding cassette (ABC) transporter complex"/>
    <property type="evidence" value="ECO:0007669"/>
    <property type="project" value="InterPro"/>
</dbReference>
<proteinExistence type="predicted"/>
<evidence type="ECO:0000256" key="7">
    <source>
        <dbReference type="SAM" id="Phobius"/>
    </source>
</evidence>
<keyword evidence="5 7" id="KW-1133">Transmembrane helix</keyword>
<feature type="transmembrane region" description="Helical" evidence="7">
    <location>
        <begin position="110"/>
        <end position="136"/>
    </location>
</feature>
<keyword evidence="4 7" id="KW-0812">Transmembrane</keyword>
<evidence type="ECO:0000313" key="9">
    <source>
        <dbReference type="EMBL" id="CAB4911819.1"/>
    </source>
</evidence>
<comment type="subcellular location">
    <subcellularLocation>
        <location evidence="1">Cell inner membrane</location>
        <topology evidence="1">Multi-pass membrane protein</topology>
    </subcellularLocation>
</comment>
<protein>
    <submittedName>
        <fullName evidence="9">Unannotated protein</fullName>
    </submittedName>
</protein>
<evidence type="ECO:0000256" key="1">
    <source>
        <dbReference type="ARBA" id="ARBA00004429"/>
    </source>
</evidence>
<feature type="transmembrane region" description="Helical" evidence="7">
    <location>
        <begin position="80"/>
        <end position="104"/>
    </location>
</feature>
<organism evidence="9">
    <name type="scientific">freshwater metagenome</name>
    <dbReference type="NCBI Taxonomy" id="449393"/>
    <lineage>
        <taxon>unclassified sequences</taxon>
        <taxon>metagenomes</taxon>
        <taxon>ecological metagenomes</taxon>
    </lineage>
</organism>
<evidence type="ECO:0000259" key="8">
    <source>
        <dbReference type="Pfam" id="PF01061"/>
    </source>
</evidence>
<dbReference type="Pfam" id="PF01061">
    <property type="entry name" value="ABC2_membrane"/>
    <property type="match status" value="1"/>
</dbReference>
<accession>A0A6J7H7Y4</accession>
<keyword evidence="6 7" id="KW-0472">Membrane</keyword>
<dbReference type="GO" id="GO:0140359">
    <property type="term" value="F:ABC-type transporter activity"/>
    <property type="evidence" value="ECO:0007669"/>
    <property type="project" value="InterPro"/>
</dbReference>
<reference evidence="9" key="1">
    <citation type="submission" date="2020-05" db="EMBL/GenBank/DDBJ databases">
        <authorList>
            <person name="Chiriac C."/>
            <person name="Salcher M."/>
            <person name="Ghai R."/>
            <person name="Kavagutti S V."/>
        </authorList>
    </citation>
    <scope>NUCLEOTIDE SEQUENCE</scope>
</reference>
<feature type="transmembrane region" description="Helical" evidence="7">
    <location>
        <begin position="202"/>
        <end position="220"/>
    </location>
</feature>
<evidence type="ECO:0000256" key="6">
    <source>
        <dbReference type="ARBA" id="ARBA00023136"/>
    </source>
</evidence>
<gene>
    <name evidence="9" type="ORF">UFOPK3519_01463</name>
</gene>
<dbReference type="InterPro" id="IPR000412">
    <property type="entry name" value="ABC_2_transport"/>
</dbReference>
<dbReference type="EMBL" id="CAFBMG010000139">
    <property type="protein sequence ID" value="CAB4911819.1"/>
    <property type="molecule type" value="Genomic_DNA"/>
</dbReference>
<dbReference type="AlphaFoldDB" id="A0A6J7H7Y4"/>
<dbReference type="PANTHER" id="PTHR30413:SF8">
    <property type="entry name" value="TRANSPORT PERMEASE PROTEIN"/>
    <property type="match status" value="1"/>
</dbReference>